<protein>
    <submittedName>
        <fullName evidence="2">MBL fold metallo-hydrolase</fullName>
    </submittedName>
</protein>
<dbReference type="CDD" id="cd06262">
    <property type="entry name" value="metallo-hydrolase-like_MBL-fold"/>
    <property type="match status" value="1"/>
</dbReference>
<dbReference type="SUPFAM" id="SSF56281">
    <property type="entry name" value="Metallo-hydrolase/oxidoreductase"/>
    <property type="match status" value="1"/>
</dbReference>
<name>A0ABT1Z2L7_9RHOB</name>
<dbReference type="InterPro" id="IPR050114">
    <property type="entry name" value="UPF0173_UPF0282_UlaG_hydrolase"/>
</dbReference>
<evidence type="ECO:0000313" key="2">
    <source>
        <dbReference type="EMBL" id="MCR8827375.1"/>
    </source>
</evidence>
<dbReference type="Gene3D" id="3.60.15.10">
    <property type="entry name" value="Ribonuclease Z/Hydroxyacylglutathione hydrolase-like"/>
    <property type="match status" value="1"/>
</dbReference>
<dbReference type="InterPro" id="IPR001279">
    <property type="entry name" value="Metallo-B-lactamas"/>
</dbReference>
<dbReference type="RefSeq" id="WP_258295146.1">
    <property type="nucleotide sequence ID" value="NZ_JANKJG010000009.1"/>
</dbReference>
<dbReference type="SMART" id="SM00849">
    <property type="entry name" value="Lactamase_B"/>
    <property type="match status" value="1"/>
</dbReference>
<dbReference type="PANTHER" id="PTHR43546">
    <property type="entry name" value="UPF0173 METAL-DEPENDENT HYDROLASE MJ1163-RELATED"/>
    <property type="match status" value="1"/>
</dbReference>
<dbReference type="EMBL" id="JANKJG010000009">
    <property type="protein sequence ID" value="MCR8827375.1"/>
    <property type="molecule type" value="Genomic_DNA"/>
</dbReference>
<gene>
    <name evidence="2" type="ORF">NTA49_12590</name>
</gene>
<comment type="caution">
    <text evidence="2">The sequence shown here is derived from an EMBL/GenBank/DDBJ whole genome shotgun (WGS) entry which is preliminary data.</text>
</comment>
<evidence type="ECO:0000313" key="3">
    <source>
        <dbReference type="Proteomes" id="UP001165396"/>
    </source>
</evidence>
<dbReference type="PANTHER" id="PTHR43546:SF3">
    <property type="entry name" value="UPF0173 METAL-DEPENDENT HYDROLASE MJ1163"/>
    <property type="match status" value="1"/>
</dbReference>
<proteinExistence type="predicted"/>
<dbReference type="InterPro" id="IPR036866">
    <property type="entry name" value="RibonucZ/Hydroxyglut_hydro"/>
</dbReference>
<keyword evidence="3" id="KW-1185">Reference proteome</keyword>
<feature type="domain" description="Metallo-beta-lactamase" evidence="1">
    <location>
        <begin position="17"/>
        <end position="231"/>
    </location>
</feature>
<sequence>MKLTDRTPRDIEMQFLGVSSFLLRDGDMRIMVDGFVSRPKAALVRSIQPDADVVGAMVERLGLATRQSCAERPVGADRLDAILAMHGHYDHALDTPLIASMTGAELIADPVVRETADRTRRLYPELCPAERGPDIRVQDVGDQQVLSYGDMTLRLIKVPHSDNPASRLLEALPKNDDWMFPTRAKNLKEGAGVAVHITTRGGNILIVPTAGHIKDTLNRPEFSAKILFLGIGGLGWGSRRDALEYFHGTIVASGARYVVPIHWDRHAPPLVAGQDGLPIPLYENLDRSLGLLQDYANKHPQFELVSVPVFTPFNPFSSLSTKERL</sequence>
<accession>A0ABT1Z2L7</accession>
<evidence type="ECO:0000259" key="1">
    <source>
        <dbReference type="SMART" id="SM00849"/>
    </source>
</evidence>
<reference evidence="2" key="1">
    <citation type="submission" date="2022-07" db="EMBL/GenBank/DDBJ databases">
        <title>Pseudosulfitobacter sp. strain AP-MA-4, whole genome sequence.</title>
        <authorList>
            <person name="Jiang Y."/>
        </authorList>
    </citation>
    <scope>NUCLEOTIDE SEQUENCE</scope>
    <source>
        <strain evidence="2">AP-MA-4</strain>
    </source>
</reference>
<organism evidence="2 3">
    <name type="scientific">Pseudosulfitobacter koreensis</name>
    <dbReference type="NCBI Taxonomy" id="2968472"/>
    <lineage>
        <taxon>Bacteria</taxon>
        <taxon>Pseudomonadati</taxon>
        <taxon>Pseudomonadota</taxon>
        <taxon>Alphaproteobacteria</taxon>
        <taxon>Rhodobacterales</taxon>
        <taxon>Roseobacteraceae</taxon>
        <taxon>Pseudosulfitobacter</taxon>
    </lineage>
</organism>
<dbReference type="Pfam" id="PF12706">
    <property type="entry name" value="Lactamase_B_2"/>
    <property type="match status" value="1"/>
</dbReference>
<dbReference type="Proteomes" id="UP001165396">
    <property type="component" value="Unassembled WGS sequence"/>
</dbReference>